<gene>
    <name evidence="2" type="ORF">BXY57_0712</name>
</gene>
<proteinExistence type="predicted"/>
<keyword evidence="1" id="KW-0812">Transmembrane</keyword>
<dbReference type="AlphaFoldDB" id="A0A2M9CTC0"/>
<dbReference type="GO" id="GO:0015628">
    <property type="term" value="P:protein secretion by the type II secretion system"/>
    <property type="evidence" value="ECO:0007669"/>
    <property type="project" value="TreeGrafter"/>
</dbReference>
<dbReference type="InterPro" id="IPR051675">
    <property type="entry name" value="Endo/Exo/Phosphatase_dom_1"/>
</dbReference>
<feature type="transmembrane region" description="Helical" evidence="1">
    <location>
        <begin position="20"/>
        <end position="38"/>
    </location>
</feature>
<dbReference type="Proteomes" id="UP000230000">
    <property type="component" value="Unassembled WGS sequence"/>
</dbReference>
<dbReference type="Pfam" id="PF12836">
    <property type="entry name" value="HHH_3"/>
    <property type="match status" value="3"/>
</dbReference>
<protein>
    <submittedName>
        <fullName evidence="2">DNA uptake protein ComE-like DNA-binding protein</fullName>
    </submittedName>
</protein>
<keyword evidence="2" id="KW-0238">DNA-binding</keyword>
<accession>A0A2M9CTC0</accession>
<dbReference type="GO" id="GO:0015627">
    <property type="term" value="C:type II protein secretion system complex"/>
    <property type="evidence" value="ECO:0007669"/>
    <property type="project" value="TreeGrafter"/>
</dbReference>
<keyword evidence="3" id="KW-1185">Reference proteome</keyword>
<sequence length="316" mass="36459">MLFPDQMRTLLTFSRNQRKAMLVIFLLIGISMLFPLLITKLYPEQPLVVEMITSDSLHIQMNHLLQTSAQKKFSTSGSYQLFYFDPNKATLEDWLRLGIPSRTALVILHYREKGGRFRKKEDLMKIYGFQQADYQRLAPYVRIGDKTNDSAKHVQMPVITASAGTYINQKQTSFRQKIELNSADTLLLMQLPGIGSAYARHIIRYRERLGGFYAVDQLKEISHIPDSIIQRVLPWVSIDTGLIRPMDLNTVQLGELAIHPYVGYALARLIIAYREQHGPYREIADLQKLVLVNEQIYRKLVHYLVVNPVKHASRSQ</sequence>
<dbReference type="Gene3D" id="1.10.150.280">
    <property type="entry name" value="AF1531-like domain"/>
    <property type="match status" value="3"/>
</dbReference>
<name>A0A2M9CTC0_9BACT</name>
<evidence type="ECO:0000256" key="1">
    <source>
        <dbReference type="SAM" id="Phobius"/>
    </source>
</evidence>
<reference evidence="2 3" key="1">
    <citation type="submission" date="2017-11" db="EMBL/GenBank/DDBJ databases">
        <title>Genomic Encyclopedia of Archaeal and Bacterial Type Strains, Phase II (KMG-II): From Individual Species to Whole Genera.</title>
        <authorList>
            <person name="Goeker M."/>
        </authorList>
    </citation>
    <scope>NUCLEOTIDE SEQUENCE [LARGE SCALE GENOMIC DNA]</scope>
    <source>
        <strain evidence="2 3">DSM 27268</strain>
    </source>
</reference>
<keyword evidence="1" id="KW-1133">Transmembrane helix</keyword>
<dbReference type="PANTHER" id="PTHR21180:SF32">
    <property type="entry name" value="ENDONUCLEASE_EXONUCLEASE_PHOSPHATASE FAMILY DOMAIN-CONTAINING PROTEIN 1"/>
    <property type="match status" value="1"/>
</dbReference>
<dbReference type="PANTHER" id="PTHR21180">
    <property type="entry name" value="ENDONUCLEASE/EXONUCLEASE/PHOSPHATASE FAMILY DOMAIN-CONTAINING PROTEIN 1"/>
    <property type="match status" value="1"/>
</dbReference>
<dbReference type="OrthoDB" id="981124at2"/>
<dbReference type="EMBL" id="PGFG01000001">
    <property type="protein sequence ID" value="PJJ75143.1"/>
    <property type="molecule type" value="Genomic_DNA"/>
</dbReference>
<dbReference type="InterPro" id="IPR010994">
    <property type="entry name" value="RuvA_2-like"/>
</dbReference>
<comment type="caution">
    <text evidence="2">The sequence shown here is derived from an EMBL/GenBank/DDBJ whole genome shotgun (WGS) entry which is preliminary data.</text>
</comment>
<organism evidence="2 3">
    <name type="scientific">Thermoflavifilum aggregans</name>
    <dbReference type="NCBI Taxonomy" id="454188"/>
    <lineage>
        <taxon>Bacteria</taxon>
        <taxon>Pseudomonadati</taxon>
        <taxon>Bacteroidota</taxon>
        <taxon>Chitinophagia</taxon>
        <taxon>Chitinophagales</taxon>
        <taxon>Chitinophagaceae</taxon>
        <taxon>Thermoflavifilum</taxon>
    </lineage>
</organism>
<dbReference type="SUPFAM" id="SSF47781">
    <property type="entry name" value="RuvA domain 2-like"/>
    <property type="match status" value="3"/>
</dbReference>
<evidence type="ECO:0000313" key="2">
    <source>
        <dbReference type="EMBL" id="PJJ75143.1"/>
    </source>
</evidence>
<keyword evidence="1" id="KW-0472">Membrane</keyword>
<dbReference type="GO" id="GO:0003677">
    <property type="term" value="F:DNA binding"/>
    <property type="evidence" value="ECO:0007669"/>
    <property type="project" value="UniProtKB-KW"/>
</dbReference>
<evidence type="ECO:0000313" key="3">
    <source>
        <dbReference type="Proteomes" id="UP000230000"/>
    </source>
</evidence>
<dbReference type="RefSeq" id="WP_100313791.1">
    <property type="nucleotide sequence ID" value="NZ_PGFG01000001.1"/>
</dbReference>